<evidence type="ECO:0000313" key="2">
    <source>
        <dbReference type="Proteomes" id="UP000807769"/>
    </source>
</evidence>
<proteinExistence type="predicted"/>
<gene>
    <name evidence="1" type="ORF">BJ212DRAFT_972333</name>
</gene>
<reference evidence="1" key="1">
    <citation type="journal article" date="2020" name="New Phytol.">
        <title>Comparative genomics reveals dynamic genome evolution in host specialist ectomycorrhizal fungi.</title>
        <authorList>
            <person name="Lofgren L.A."/>
            <person name="Nguyen N.H."/>
            <person name="Vilgalys R."/>
            <person name="Ruytinx J."/>
            <person name="Liao H.L."/>
            <person name="Branco S."/>
            <person name="Kuo A."/>
            <person name="LaButti K."/>
            <person name="Lipzen A."/>
            <person name="Andreopoulos W."/>
            <person name="Pangilinan J."/>
            <person name="Riley R."/>
            <person name="Hundley H."/>
            <person name="Na H."/>
            <person name="Barry K."/>
            <person name="Grigoriev I.V."/>
            <person name="Stajich J.E."/>
            <person name="Kennedy P.G."/>
        </authorList>
    </citation>
    <scope>NUCLEOTIDE SEQUENCE</scope>
    <source>
        <strain evidence="1">MN1</strain>
    </source>
</reference>
<protein>
    <submittedName>
        <fullName evidence="1">Uncharacterized protein</fullName>
    </submittedName>
</protein>
<dbReference type="AlphaFoldDB" id="A0A9P7JGC9"/>
<evidence type="ECO:0000313" key="1">
    <source>
        <dbReference type="EMBL" id="KAG1821006.1"/>
    </source>
</evidence>
<sequence>MAFWVFDILHVYSAGNIDIHGRHAPLKAKAKATGNWLIFMVLFTDQRKFHRPGAGTSPAHEAGIPTSWNSDSWNDGPPGSLVCKCNHHNRHFIKIMSAHFQYYLGNGVPAPSASEPGHSLDEMFLCMWYCGQGLHCDALIRGCDLSTHLRETHGIRSSTKRVFRGTLKKFTWGLCTSATAELHSRAKILSTNTREHVLVSIK</sequence>
<comment type="caution">
    <text evidence="1">The sequence shown here is derived from an EMBL/GenBank/DDBJ whole genome shotgun (WGS) entry which is preliminary data.</text>
</comment>
<dbReference type="EMBL" id="JABBWG010000007">
    <property type="protein sequence ID" value="KAG1821006.1"/>
    <property type="molecule type" value="Genomic_DNA"/>
</dbReference>
<accession>A0A9P7JGC9</accession>
<organism evidence="1 2">
    <name type="scientific">Suillus subaureus</name>
    <dbReference type="NCBI Taxonomy" id="48587"/>
    <lineage>
        <taxon>Eukaryota</taxon>
        <taxon>Fungi</taxon>
        <taxon>Dikarya</taxon>
        <taxon>Basidiomycota</taxon>
        <taxon>Agaricomycotina</taxon>
        <taxon>Agaricomycetes</taxon>
        <taxon>Agaricomycetidae</taxon>
        <taxon>Boletales</taxon>
        <taxon>Suillineae</taxon>
        <taxon>Suillaceae</taxon>
        <taxon>Suillus</taxon>
    </lineage>
</organism>
<dbReference type="Proteomes" id="UP000807769">
    <property type="component" value="Unassembled WGS sequence"/>
</dbReference>
<name>A0A9P7JGC9_9AGAM</name>
<dbReference type="GeneID" id="64638498"/>
<dbReference type="RefSeq" id="XP_041196073.1">
    <property type="nucleotide sequence ID" value="XM_041344482.1"/>
</dbReference>
<keyword evidence="2" id="KW-1185">Reference proteome</keyword>